<reference evidence="1 2" key="1">
    <citation type="journal article" date="2020" name="J. Appl. Phycol.">
        <title>Morphological changes and genome evolution in Raphidiopsis raciborskii CS-506 after 23 years in culture.</title>
        <authorList>
            <person name="Willis A."/>
            <person name="Bent S.J."/>
            <person name="Jameson I.D."/>
        </authorList>
    </citation>
    <scope>NUCLEOTIDE SEQUENCE [LARGE SCALE GENOMIC DNA]</scope>
    <source>
        <strain evidence="1 2">CS-506_A</strain>
    </source>
</reference>
<dbReference type="AlphaFoldDB" id="A0A838WQ61"/>
<gene>
    <name evidence="1" type="ORF">FHK98_16000</name>
</gene>
<feature type="non-terminal residue" evidence="1">
    <location>
        <position position="1"/>
    </location>
</feature>
<protein>
    <submittedName>
        <fullName evidence="1">AAA family ATPase</fullName>
    </submittedName>
</protein>
<proteinExistence type="predicted"/>
<feature type="non-terminal residue" evidence="1">
    <location>
        <position position="73"/>
    </location>
</feature>
<organism evidence="1 2">
    <name type="scientific">Cylindrospermopsis raciborskii CS-506_A</name>
    <dbReference type="NCBI Taxonomy" id="2585140"/>
    <lineage>
        <taxon>Bacteria</taxon>
        <taxon>Bacillati</taxon>
        <taxon>Cyanobacteriota</taxon>
        <taxon>Cyanophyceae</taxon>
        <taxon>Nostocales</taxon>
        <taxon>Aphanizomenonaceae</taxon>
        <taxon>Cylindrospermopsis</taxon>
    </lineage>
</organism>
<evidence type="ECO:0000313" key="1">
    <source>
        <dbReference type="EMBL" id="MBA4466845.1"/>
    </source>
</evidence>
<dbReference type="Proteomes" id="UP000538075">
    <property type="component" value="Unassembled WGS sequence"/>
</dbReference>
<evidence type="ECO:0000313" key="2">
    <source>
        <dbReference type="Proteomes" id="UP000538075"/>
    </source>
</evidence>
<accession>A0A838WQ61</accession>
<dbReference type="EMBL" id="VDFG01001053">
    <property type="protein sequence ID" value="MBA4466845.1"/>
    <property type="molecule type" value="Genomic_DNA"/>
</dbReference>
<sequence>ITIDTRYSSICGYTETDLTESFGEHLAGADREAVRSWYNGYNWTGSESVYNPYDILMFIDKGKIFHNYWFETK</sequence>
<name>A0A838WQ61_9CYAN</name>
<comment type="caution">
    <text evidence="1">The sequence shown here is derived from an EMBL/GenBank/DDBJ whole genome shotgun (WGS) entry which is preliminary data.</text>
</comment>